<sequence>MRHHSNLRKFFDLTTLSSSEPRQAPKPQPMGNFPLIFLFTTCALCAVFLLWRRASALRTVVAHQLNTWTRKEGAVRLSEDDGPPAHEFLDDDYDDDRERIPDDEPLAAAIERTRSNDAGQEVFGTASADAVDPSRNAPPTPPPKP</sequence>
<feature type="transmembrane region" description="Helical" evidence="2">
    <location>
        <begin position="33"/>
        <end position="51"/>
    </location>
</feature>
<accession>J4H211</accession>
<dbReference type="EMBL" id="HE797000">
    <property type="protein sequence ID" value="CCM00714.1"/>
    <property type="molecule type" value="Genomic_DNA"/>
</dbReference>
<evidence type="ECO:0000313" key="3">
    <source>
        <dbReference type="EMBL" id="CCM00714.1"/>
    </source>
</evidence>
<feature type="compositionally biased region" description="Pro residues" evidence="1">
    <location>
        <begin position="136"/>
        <end position="145"/>
    </location>
</feature>
<dbReference type="InParanoid" id="J4H211"/>
<name>J4H211_9APHY</name>
<keyword evidence="4" id="KW-1185">Reference proteome</keyword>
<dbReference type="AlphaFoldDB" id="J4H211"/>
<proteinExistence type="predicted"/>
<dbReference type="RefSeq" id="XP_012179997.1">
    <property type="nucleotide sequence ID" value="XM_012324607.1"/>
</dbReference>
<feature type="region of interest" description="Disordered" evidence="1">
    <location>
        <begin position="73"/>
        <end position="145"/>
    </location>
</feature>
<keyword evidence="2" id="KW-1133">Transmembrane helix</keyword>
<evidence type="ECO:0000313" key="4">
    <source>
        <dbReference type="Proteomes" id="UP000006352"/>
    </source>
</evidence>
<evidence type="ECO:0000256" key="2">
    <source>
        <dbReference type="SAM" id="Phobius"/>
    </source>
</evidence>
<gene>
    <name evidence="3" type="ORF">FIBRA_02754</name>
</gene>
<dbReference type="GeneID" id="24095625"/>
<dbReference type="OrthoDB" id="3198959at2759"/>
<organism evidence="3 4">
    <name type="scientific">Fibroporia radiculosa</name>
    <dbReference type="NCBI Taxonomy" id="599839"/>
    <lineage>
        <taxon>Eukaryota</taxon>
        <taxon>Fungi</taxon>
        <taxon>Dikarya</taxon>
        <taxon>Basidiomycota</taxon>
        <taxon>Agaricomycotina</taxon>
        <taxon>Agaricomycetes</taxon>
        <taxon>Polyporales</taxon>
        <taxon>Fibroporiaceae</taxon>
        <taxon>Fibroporia</taxon>
    </lineage>
</organism>
<dbReference type="STRING" id="599839.J4H211"/>
<evidence type="ECO:0000256" key="1">
    <source>
        <dbReference type="SAM" id="MobiDB-lite"/>
    </source>
</evidence>
<reference evidence="3 4" key="1">
    <citation type="journal article" date="2012" name="Appl. Environ. Microbiol.">
        <title>Short-read sequencing for genomic analysis of the brown rot fungus Fibroporia radiculosa.</title>
        <authorList>
            <person name="Tang J.D."/>
            <person name="Perkins A.D."/>
            <person name="Sonstegard T.S."/>
            <person name="Schroeder S.G."/>
            <person name="Burgess S.C."/>
            <person name="Diehl S.V."/>
        </authorList>
    </citation>
    <scope>NUCLEOTIDE SEQUENCE [LARGE SCALE GENOMIC DNA]</scope>
    <source>
        <strain evidence="3 4">TFFH 294</strain>
    </source>
</reference>
<keyword evidence="2" id="KW-0472">Membrane</keyword>
<dbReference type="HOGENOM" id="CLU_144904_0_0_1"/>
<keyword evidence="2" id="KW-0812">Transmembrane</keyword>
<protein>
    <submittedName>
        <fullName evidence="3">Uncharacterized protein</fullName>
    </submittedName>
</protein>
<feature type="compositionally biased region" description="Basic and acidic residues" evidence="1">
    <location>
        <begin position="73"/>
        <end position="88"/>
    </location>
</feature>
<dbReference type="Proteomes" id="UP000006352">
    <property type="component" value="Unassembled WGS sequence"/>
</dbReference>